<dbReference type="EMBL" id="AEYJ02000569">
    <property type="protein sequence ID" value="KFH09111.1"/>
    <property type="molecule type" value="Genomic_DNA"/>
</dbReference>
<reference evidence="2 3" key="2">
    <citation type="journal article" date="2015" name="Eukaryot. Cell">
        <title>Genetic mapping reveals that sinefungin resistance in Toxoplasma gondii is controlled by a putative amino acid transporter locus that can be used as a negative selectable marker.</title>
        <authorList>
            <person name="Behnke M.S."/>
            <person name="Khan A."/>
            <person name="Sibley L.D."/>
        </authorList>
    </citation>
    <scope>NUCLEOTIDE SEQUENCE [LARGE SCALE GENOMIC DNA]</scope>
    <source>
        <strain evidence="2 3">VAND</strain>
    </source>
</reference>
<sequence>ANVRQRPRPCGARELSSRSGQHARRTGSRARRLL</sequence>
<evidence type="ECO:0000256" key="1">
    <source>
        <dbReference type="SAM" id="MobiDB-lite"/>
    </source>
</evidence>
<name>A0A086Q929_TOXGO</name>
<dbReference type="EC" id="1.14.99.29" evidence="2"/>
<keyword evidence="2" id="KW-0560">Oxidoreductase</keyword>
<reference evidence="2 3" key="1">
    <citation type="submission" date="2014-08" db="EMBL/GenBank/DDBJ databases">
        <authorList>
            <person name="Sibley D."/>
            <person name="Venepally P."/>
            <person name="Karamycheva S."/>
            <person name="Hadjithomas M."/>
            <person name="Khan A."/>
            <person name="Brunk B."/>
            <person name="Roos D."/>
            <person name="Caler E."/>
            <person name="Lorenzi H."/>
        </authorList>
    </citation>
    <scope>NUCLEOTIDE SEQUENCE [LARGE SCALE GENOMIC DNA]</scope>
    <source>
        <strain evidence="2 3">VAND</strain>
    </source>
</reference>
<feature type="region of interest" description="Disordered" evidence="1">
    <location>
        <begin position="1"/>
        <end position="34"/>
    </location>
</feature>
<accession>A0A086Q929</accession>
<protein>
    <submittedName>
        <fullName evidence="2">HEAT repeat-containing protein</fullName>
        <ecNumber evidence="2">1.14.99.29</ecNumber>
    </submittedName>
</protein>
<feature type="non-terminal residue" evidence="2">
    <location>
        <position position="1"/>
    </location>
</feature>
<feature type="non-terminal residue" evidence="2">
    <location>
        <position position="34"/>
    </location>
</feature>
<proteinExistence type="predicted"/>
<gene>
    <name evidence="2" type="ORF">TGVAND_290340C</name>
</gene>
<dbReference type="VEuPathDB" id="ToxoDB:TGVAND_290340C"/>
<dbReference type="Proteomes" id="UP000028840">
    <property type="component" value="Unassembled WGS sequence"/>
</dbReference>
<feature type="compositionally biased region" description="Basic residues" evidence="1">
    <location>
        <begin position="21"/>
        <end position="34"/>
    </location>
</feature>
<organism evidence="2 3">
    <name type="scientific">Toxoplasma gondii VAND</name>
    <dbReference type="NCBI Taxonomy" id="933077"/>
    <lineage>
        <taxon>Eukaryota</taxon>
        <taxon>Sar</taxon>
        <taxon>Alveolata</taxon>
        <taxon>Apicomplexa</taxon>
        <taxon>Conoidasida</taxon>
        <taxon>Coccidia</taxon>
        <taxon>Eucoccidiorida</taxon>
        <taxon>Eimeriorina</taxon>
        <taxon>Sarcocystidae</taxon>
        <taxon>Toxoplasma</taxon>
    </lineage>
</organism>
<dbReference type="GO" id="GO:0019135">
    <property type="term" value="F:deoxyhypusine monooxygenase activity"/>
    <property type="evidence" value="ECO:0007669"/>
    <property type="project" value="UniProtKB-EC"/>
</dbReference>
<dbReference type="AlphaFoldDB" id="A0A086Q929"/>
<evidence type="ECO:0000313" key="2">
    <source>
        <dbReference type="EMBL" id="KFH09111.1"/>
    </source>
</evidence>
<evidence type="ECO:0000313" key="3">
    <source>
        <dbReference type="Proteomes" id="UP000028840"/>
    </source>
</evidence>
<comment type="caution">
    <text evidence="2">The sequence shown here is derived from an EMBL/GenBank/DDBJ whole genome shotgun (WGS) entry which is preliminary data.</text>
</comment>